<feature type="region of interest" description="Disordered" evidence="1">
    <location>
        <begin position="207"/>
        <end position="234"/>
    </location>
</feature>
<sequence length="255" mass="27795">MSHADSVPYLAHYFLGILPRVTPSVFPETILRRRPFAPQAASMPPTYLAGRPPQGKHGLPGESPPDRKQFRETLQNLKRSDGAAEWLEEEILAVMGDRLMRRGATAPHTASYKPSIQVLKRPPAVQSTPTTQSRTPVQRRVKEQSRTTQCLPGTADNPVTVRDTSGSPTPVMTPNSTARVHGMGSSTINLPRKAHDDLAAFGSIARQPTASTPVTTTQKGKRTGEDQGGREGGDAAFARLQHRWTGTYRVMTGSR</sequence>
<keyword evidence="3" id="KW-1185">Reference proteome</keyword>
<feature type="compositionally biased region" description="Polar residues" evidence="1">
    <location>
        <begin position="125"/>
        <end position="136"/>
    </location>
</feature>
<evidence type="ECO:0000313" key="2">
    <source>
        <dbReference type="EMBL" id="KAF2008305.1"/>
    </source>
</evidence>
<reference evidence="2" key="1">
    <citation type="journal article" date="2020" name="Stud. Mycol.">
        <title>101 Dothideomycetes genomes: a test case for predicting lifestyles and emergence of pathogens.</title>
        <authorList>
            <person name="Haridas S."/>
            <person name="Albert R."/>
            <person name="Binder M."/>
            <person name="Bloem J."/>
            <person name="Labutti K."/>
            <person name="Salamov A."/>
            <person name="Andreopoulos B."/>
            <person name="Baker S."/>
            <person name="Barry K."/>
            <person name="Bills G."/>
            <person name="Bluhm B."/>
            <person name="Cannon C."/>
            <person name="Castanera R."/>
            <person name="Culley D."/>
            <person name="Daum C."/>
            <person name="Ezra D."/>
            <person name="Gonzalez J."/>
            <person name="Henrissat B."/>
            <person name="Kuo A."/>
            <person name="Liang C."/>
            <person name="Lipzen A."/>
            <person name="Lutzoni F."/>
            <person name="Magnuson J."/>
            <person name="Mondo S."/>
            <person name="Nolan M."/>
            <person name="Ohm R."/>
            <person name="Pangilinan J."/>
            <person name="Park H.-J."/>
            <person name="Ramirez L."/>
            <person name="Alfaro M."/>
            <person name="Sun H."/>
            <person name="Tritt A."/>
            <person name="Yoshinaga Y."/>
            <person name="Zwiers L.-H."/>
            <person name="Turgeon B."/>
            <person name="Goodwin S."/>
            <person name="Spatafora J."/>
            <person name="Crous P."/>
            <person name="Grigoriev I."/>
        </authorList>
    </citation>
    <scope>NUCLEOTIDE SEQUENCE</scope>
    <source>
        <strain evidence="2">CBS 175.79</strain>
    </source>
</reference>
<feature type="compositionally biased region" description="Polar residues" evidence="1">
    <location>
        <begin position="162"/>
        <end position="174"/>
    </location>
</feature>
<evidence type="ECO:0000256" key="1">
    <source>
        <dbReference type="SAM" id="MobiDB-lite"/>
    </source>
</evidence>
<dbReference type="GeneID" id="54291721"/>
<dbReference type="RefSeq" id="XP_033376644.1">
    <property type="nucleotide sequence ID" value="XM_033534324.1"/>
</dbReference>
<proteinExistence type="predicted"/>
<name>A0A6A5X5N5_9PLEO</name>
<organism evidence="2 3">
    <name type="scientific">Aaosphaeria arxii CBS 175.79</name>
    <dbReference type="NCBI Taxonomy" id="1450172"/>
    <lineage>
        <taxon>Eukaryota</taxon>
        <taxon>Fungi</taxon>
        <taxon>Dikarya</taxon>
        <taxon>Ascomycota</taxon>
        <taxon>Pezizomycotina</taxon>
        <taxon>Dothideomycetes</taxon>
        <taxon>Pleosporomycetidae</taxon>
        <taxon>Pleosporales</taxon>
        <taxon>Pleosporales incertae sedis</taxon>
        <taxon>Aaosphaeria</taxon>
    </lineage>
</organism>
<feature type="compositionally biased region" description="Basic and acidic residues" evidence="1">
    <location>
        <begin position="222"/>
        <end position="233"/>
    </location>
</feature>
<protein>
    <submittedName>
        <fullName evidence="2">Uncharacterized protein</fullName>
    </submittedName>
</protein>
<feature type="region of interest" description="Disordered" evidence="1">
    <location>
        <begin position="121"/>
        <end position="174"/>
    </location>
</feature>
<dbReference type="EMBL" id="ML978088">
    <property type="protein sequence ID" value="KAF2008305.1"/>
    <property type="molecule type" value="Genomic_DNA"/>
</dbReference>
<dbReference type="Proteomes" id="UP000799778">
    <property type="component" value="Unassembled WGS sequence"/>
</dbReference>
<dbReference type="AlphaFoldDB" id="A0A6A5X5N5"/>
<accession>A0A6A5X5N5</accession>
<gene>
    <name evidence="2" type="ORF">BU24DRAFT_498064</name>
</gene>
<feature type="compositionally biased region" description="Polar residues" evidence="1">
    <location>
        <begin position="207"/>
        <end position="218"/>
    </location>
</feature>
<feature type="region of interest" description="Disordered" evidence="1">
    <location>
        <begin position="37"/>
        <end position="68"/>
    </location>
</feature>
<evidence type="ECO:0000313" key="3">
    <source>
        <dbReference type="Proteomes" id="UP000799778"/>
    </source>
</evidence>